<feature type="transmembrane region" description="Helical" evidence="1">
    <location>
        <begin position="388"/>
        <end position="408"/>
    </location>
</feature>
<evidence type="ECO:0000313" key="3">
    <source>
        <dbReference type="Proteomes" id="UP001302719"/>
    </source>
</evidence>
<keyword evidence="3" id="KW-1185">Reference proteome</keyword>
<dbReference type="Proteomes" id="UP001302719">
    <property type="component" value="Chromosome"/>
</dbReference>
<dbReference type="EMBL" id="CP116967">
    <property type="protein sequence ID" value="WNM57795.1"/>
    <property type="molecule type" value="Genomic_DNA"/>
</dbReference>
<gene>
    <name evidence="2" type="ORF">PP769_17765</name>
</gene>
<keyword evidence="1" id="KW-1133">Transmembrane helix</keyword>
<keyword evidence="1" id="KW-0472">Membrane</keyword>
<feature type="transmembrane region" description="Helical" evidence="1">
    <location>
        <begin position="420"/>
        <end position="441"/>
    </location>
</feature>
<accession>A0AA96JS81</accession>
<dbReference type="InterPro" id="IPR021830">
    <property type="entry name" value="DUF3422"/>
</dbReference>
<reference evidence="2 3" key="1">
    <citation type="submission" date="2023-01" db="EMBL/GenBank/DDBJ databases">
        <title>Cultivation and genomic characterization of new, ubiquitous marine nitrite-oxidizing bacteria from the Nitrospirales.</title>
        <authorList>
            <person name="Mueller A.J."/>
            <person name="Daebeler A."/>
            <person name="Herbold C.W."/>
            <person name="Kirkegaard R.H."/>
            <person name="Daims H."/>
        </authorList>
    </citation>
    <scope>NUCLEOTIDE SEQUENCE [LARGE SCALE GENOMIC DNA]</scope>
    <source>
        <strain evidence="2 3">VA</strain>
    </source>
</reference>
<name>A0AA96JS81_9BACT</name>
<dbReference type="KEGG" id="nall:PP769_17765"/>
<proteinExistence type="predicted"/>
<dbReference type="AlphaFoldDB" id="A0AA96JS81"/>
<dbReference type="Pfam" id="PF11902">
    <property type="entry name" value="DUF3422"/>
    <property type="match status" value="1"/>
</dbReference>
<protein>
    <submittedName>
        <fullName evidence="2">DUF3422 family protein</fullName>
    </submittedName>
</protein>
<evidence type="ECO:0000313" key="2">
    <source>
        <dbReference type="EMBL" id="WNM57795.1"/>
    </source>
</evidence>
<keyword evidence="1" id="KW-0812">Transmembrane</keyword>
<sequence>MKLKPGSPGKGILRQMHKAQEKYLEGWLDVPAHVHHTAYRMANPAVERPQSRKEFQQLLACLEIDSAHAVMEDKVGFGVKKGTNGDKLIVIWEAHTEYYSYQVWHIPSHASQPLGFGPLGFSEYVFPFSPLGIQVNALDLLVIPARTYDQEELRTLLPGPQLYASKVLGEDICVATSFTPDEHDRERYLIWAPDPVLLRQKLARLMTIVTTLENYTHLILLPYPAFSRSVDQVQIFEQRHLYQRTLITKELNRATHSTLQQWLEGLTHDFLEVGRLTASLRYRLSASVPYDRIVHSNTLALQEQSLPYGRTLIDYFQWKITGVADGYQQLLSRVQALEQDFEGTIAVLRTKVELLLQEQNLAQQDQNVSLLASLDKTTKSQVVLQHTVEGLSVIVIAYYVSGLANYLFKALHELGWLDKYELASGIFVPIALGLSFAIITWGRNRIQKKITAMPPASASHPSKHA</sequence>
<organism evidence="2 3">
    <name type="scientific">Candidatus Nitrospira allomarina</name>
    <dbReference type="NCBI Taxonomy" id="3020900"/>
    <lineage>
        <taxon>Bacteria</taxon>
        <taxon>Pseudomonadati</taxon>
        <taxon>Nitrospirota</taxon>
        <taxon>Nitrospiria</taxon>
        <taxon>Nitrospirales</taxon>
        <taxon>Nitrospiraceae</taxon>
        <taxon>Nitrospira</taxon>
    </lineage>
</organism>
<dbReference type="RefSeq" id="WP_312642724.1">
    <property type="nucleotide sequence ID" value="NZ_CP116967.1"/>
</dbReference>
<evidence type="ECO:0000256" key="1">
    <source>
        <dbReference type="SAM" id="Phobius"/>
    </source>
</evidence>